<proteinExistence type="predicted"/>
<dbReference type="Proteomes" id="UP001172055">
    <property type="component" value="Unassembled WGS sequence"/>
</dbReference>
<keyword evidence="5" id="KW-1185">Reference proteome</keyword>
<accession>A0ABT8N164</accession>
<dbReference type="NCBIfam" id="NF037970">
    <property type="entry name" value="vanZ_1"/>
    <property type="match status" value="1"/>
</dbReference>
<protein>
    <submittedName>
        <fullName evidence="4">VanZ family protein</fullName>
    </submittedName>
</protein>
<dbReference type="InterPro" id="IPR006976">
    <property type="entry name" value="VanZ-like"/>
</dbReference>
<evidence type="ECO:0000313" key="4">
    <source>
        <dbReference type="EMBL" id="MDN7241626.1"/>
    </source>
</evidence>
<organism evidence="4 5">
    <name type="scientific">Planococcus shixiaomingii</name>
    <dbReference type="NCBI Taxonomy" id="3058393"/>
    <lineage>
        <taxon>Bacteria</taxon>
        <taxon>Bacillati</taxon>
        <taxon>Bacillota</taxon>
        <taxon>Bacilli</taxon>
        <taxon>Bacillales</taxon>
        <taxon>Caryophanaceae</taxon>
        <taxon>Planococcus</taxon>
    </lineage>
</organism>
<feature type="transmembrane region" description="Helical" evidence="1">
    <location>
        <begin position="87"/>
        <end position="105"/>
    </location>
</feature>
<name>A0ABT8N164_9BACL</name>
<feature type="transmembrane region" description="Helical" evidence="1">
    <location>
        <begin position="111"/>
        <end position="131"/>
    </location>
</feature>
<reference evidence="4 5" key="1">
    <citation type="submission" date="2023-06" db="EMBL/GenBank/DDBJ databases">
        <title>Novel species in genus Planococcus.</title>
        <authorList>
            <person name="Ning S."/>
        </authorList>
    </citation>
    <scope>NUCLEOTIDE SEQUENCE [LARGE SCALE GENOMIC DNA]</scope>
    <source>
        <strain evidence="4 5">N028</strain>
    </source>
</reference>
<keyword evidence="1" id="KW-0812">Transmembrane</keyword>
<dbReference type="Pfam" id="PF04892">
    <property type="entry name" value="VanZ"/>
    <property type="match status" value="1"/>
</dbReference>
<feature type="chain" id="PRO_5046391197" evidence="2">
    <location>
        <begin position="27"/>
        <end position="140"/>
    </location>
</feature>
<feature type="transmembrane region" description="Helical" evidence="1">
    <location>
        <begin position="58"/>
        <end position="80"/>
    </location>
</feature>
<feature type="domain" description="VanZ-like" evidence="3">
    <location>
        <begin position="6"/>
        <end position="130"/>
    </location>
</feature>
<keyword evidence="1" id="KW-0472">Membrane</keyword>
<comment type="caution">
    <text evidence="4">The sequence shown here is derived from an EMBL/GenBank/DDBJ whole genome shotgun (WGS) entry which is preliminary data.</text>
</comment>
<keyword evidence="2" id="KW-0732">Signal</keyword>
<evidence type="ECO:0000313" key="5">
    <source>
        <dbReference type="Proteomes" id="UP001172055"/>
    </source>
</evidence>
<sequence>MYRKFIYVVMWAAVVLAVMCTSDAQAFLFNQELHYTFNWTPRFSELLMLSDVGLNDSFYLIQKAGHIISFGILYMLVFNWLNKPNKAFVLCTAFALFSEVLQLFFQRNGRLFDIGVDLIGIFLAYSICMSIQKHKKTAME</sequence>
<dbReference type="EMBL" id="JAUJWV010000001">
    <property type="protein sequence ID" value="MDN7241626.1"/>
    <property type="molecule type" value="Genomic_DNA"/>
</dbReference>
<keyword evidence="1" id="KW-1133">Transmembrane helix</keyword>
<evidence type="ECO:0000256" key="2">
    <source>
        <dbReference type="SAM" id="SignalP"/>
    </source>
</evidence>
<evidence type="ECO:0000256" key="1">
    <source>
        <dbReference type="SAM" id="Phobius"/>
    </source>
</evidence>
<evidence type="ECO:0000259" key="3">
    <source>
        <dbReference type="Pfam" id="PF04892"/>
    </source>
</evidence>
<gene>
    <name evidence="4" type="ORF">QWY14_07465</name>
</gene>
<feature type="signal peptide" evidence="2">
    <location>
        <begin position="1"/>
        <end position="26"/>
    </location>
</feature>
<dbReference type="RefSeq" id="WP_301723218.1">
    <property type="nucleotide sequence ID" value="NZ_JAUJWV010000001.1"/>
</dbReference>